<evidence type="ECO:0000256" key="1">
    <source>
        <dbReference type="SAM" id="SignalP"/>
    </source>
</evidence>
<evidence type="ECO:0000313" key="3">
    <source>
        <dbReference type="Proteomes" id="UP000237056"/>
    </source>
</evidence>
<name>A0A2S4N6L3_9FLAO</name>
<dbReference type="PROSITE" id="PS51257">
    <property type="entry name" value="PROKAR_LIPOPROTEIN"/>
    <property type="match status" value="1"/>
</dbReference>
<organism evidence="2 3">
    <name type="scientific">Flavobacterium croceum DSM 17960</name>
    <dbReference type="NCBI Taxonomy" id="1121886"/>
    <lineage>
        <taxon>Bacteria</taxon>
        <taxon>Pseudomonadati</taxon>
        <taxon>Bacteroidota</taxon>
        <taxon>Flavobacteriia</taxon>
        <taxon>Flavobacteriales</taxon>
        <taxon>Flavobacteriaceae</taxon>
        <taxon>Flavobacterium</taxon>
    </lineage>
</organism>
<sequence length="156" mass="17442">MKKILLVLFTVLLLVSCKSKSVTETKLDRTSQVAIKGDWTISSVTFPGSDYMKVTSFDLADSKCFVGSVWHFISNNNKGNMALNSSSCTAYSSDITWYVNNEGNFVLKYLNGTKSKKMLDGYILRVANQTETSFQLVDKVNIGGKMVDVTYQFQKN</sequence>
<evidence type="ECO:0000313" key="2">
    <source>
        <dbReference type="EMBL" id="POS01356.1"/>
    </source>
</evidence>
<keyword evidence="1" id="KW-0732">Signal</keyword>
<accession>A0A2S4N6L3</accession>
<keyword evidence="3" id="KW-1185">Reference proteome</keyword>
<dbReference type="AlphaFoldDB" id="A0A2S4N6L3"/>
<dbReference type="OrthoDB" id="1121756at2"/>
<proteinExistence type="predicted"/>
<dbReference type="RefSeq" id="WP_103726460.1">
    <property type="nucleotide sequence ID" value="NZ_PQNY01000011.1"/>
</dbReference>
<feature type="chain" id="PRO_5015478567" evidence="1">
    <location>
        <begin position="22"/>
        <end position="156"/>
    </location>
</feature>
<protein>
    <submittedName>
        <fullName evidence="2">Lipocalin-like protein</fullName>
    </submittedName>
</protein>
<comment type="caution">
    <text evidence="2">The sequence shown here is derived from an EMBL/GenBank/DDBJ whole genome shotgun (WGS) entry which is preliminary data.</text>
</comment>
<dbReference type="EMBL" id="PQNY01000011">
    <property type="protein sequence ID" value="POS01356.1"/>
    <property type="molecule type" value="Genomic_DNA"/>
</dbReference>
<reference evidence="2 3" key="1">
    <citation type="submission" date="2018-01" db="EMBL/GenBank/DDBJ databases">
        <title>Genomic Encyclopedia of Type Strains, Phase I: the one thousand microbial genomes (KMG-I) project.</title>
        <authorList>
            <person name="Goeker M."/>
        </authorList>
    </citation>
    <scope>NUCLEOTIDE SEQUENCE [LARGE SCALE GENOMIC DNA]</scope>
    <source>
        <strain evidence="2 3">DSM 17960</strain>
    </source>
</reference>
<gene>
    <name evidence="2" type="ORF">Q361_11167</name>
</gene>
<dbReference type="Proteomes" id="UP000237056">
    <property type="component" value="Unassembled WGS sequence"/>
</dbReference>
<feature type="signal peptide" evidence="1">
    <location>
        <begin position="1"/>
        <end position="21"/>
    </location>
</feature>